<dbReference type="PROSITE" id="PS00893">
    <property type="entry name" value="NUDIX_BOX"/>
    <property type="match status" value="1"/>
</dbReference>
<evidence type="ECO:0000256" key="4">
    <source>
        <dbReference type="ARBA" id="ARBA00022842"/>
    </source>
</evidence>
<evidence type="ECO:0000259" key="7">
    <source>
        <dbReference type="PROSITE" id="PS51462"/>
    </source>
</evidence>
<accession>A0A163RMR3</accession>
<dbReference type="InterPro" id="IPR020084">
    <property type="entry name" value="NUDIX_hydrolase_CS"/>
</dbReference>
<evidence type="ECO:0000256" key="3">
    <source>
        <dbReference type="ARBA" id="ARBA00022801"/>
    </source>
</evidence>
<feature type="region of interest" description="Disordered" evidence="6">
    <location>
        <begin position="1"/>
        <end position="37"/>
    </location>
</feature>
<keyword evidence="4" id="KW-0460">Magnesium</keyword>
<dbReference type="AlphaFoldDB" id="A0A163RMR3"/>
<evidence type="ECO:0000256" key="2">
    <source>
        <dbReference type="ARBA" id="ARBA00005582"/>
    </source>
</evidence>
<comment type="caution">
    <text evidence="8">The sequence shown here is derived from an EMBL/GenBank/DDBJ whole genome shotgun (WGS) entry which is preliminary data.</text>
</comment>
<reference evidence="8 9" key="1">
    <citation type="submission" date="2016-01" db="EMBL/GenBank/DDBJ databases">
        <title>Genome sequence of Oerskovia enterophila VJag, an agar and cellulose degrading bacterium.</title>
        <authorList>
            <person name="Poehlein A."/>
            <person name="Jag V."/>
            <person name="Bengelsdorf F."/>
            <person name="Duerre P."/>
            <person name="Daniel R."/>
        </authorList>
    </citation>
    <scope>NUCLEOTIDE SEQUENCE [LARGE SCALE GENOMIC DNA]</scope>
    <source>
        <strain evidence="8 9">VJag</strain>
    </source>
</reference>
<keyword evidence="3 5" id="KW-0378">Hydrolase</keyword>
<dbReference type="PROSITE" id="PS51462">
    <property type="entry name" value="NUDIX"/>
    <property type="match status" value="1"/>
</dbReference>
<organism evidence="8 9">
    <name type="scientific">Oerskovia enterophila</name>
    <dbReference type="NCBI Taxonomy" id="43678"/>
    <lineage>
        <taxon>Bacteria</taxon>
        <taxon>Bacillati</taxon>
        <taxon>Actinomycetota</taxon>
        <taxon>Actinomycetes</taxon>
        <taxon>Micrococcales</taxon>
        <taxon>Cellulomonadaceae</taxon>
        <taxon>Oerskovia</taxon>
    </lineage>
</organism>
<feature type="compositionally biased region" description="Low complexity" evidence="6">
    <location>
        <begin position="1"/>
        <end position="16"/>
    </location>
</feature>
<proteinExistence type="inferred from homology"/>
<dbReference type="PRINTS" id="PR00502">
    <property type="entry name" value="NUDIXFAMILY"/>
</dbReference>
<evidence type="ECO:0000256" key="5">
    <source>
        <dbReference type="RuleBase" id="RU003476"/>
    </source>
</evidence>
<comment type="similarity">
    <text evidence="2 5">Belongs to the Nudix hydrolase family.</text>
</comment>
<dbReference type="InterPro" id="IPR015797">
    <property type="entry name" value="NUDIX_hydrolase-like_dom_sf"/>
</dbReference>
<dbReference type="PATRIC" id="fig|43678.3.peg.2063"/>
<dbReference type="OrthoDB" id="9804442at2"/>
<dbReference type="InterPro" id="IPR000086">
    <property type="entry name" value="NUDIX_hydrolase_dom"/>
</dbReference>
<dbReference type="EMBL" id="LRIE01000071">
    <property type="protein sequence ID" value="KZM35375.1"/>
    <property type="molecule type" value="Genomic_DNA"/>
</dbReference>
<dbReference type="PANTHER" id="PTHR43046:SF12">
    <property type="entry name" value="GDP-MANNOSE MANNOSYL HYDROLASE"/>
    <property type="match status" value="1"/>
</dbReference>
<feature type="domain" description="Nudix hydrolase" evidence="7">
    <location>
        <begin position="50"/>
        <end position="199"/>
    </location>
</feature>
<dbReference type="PANTHER" id="PTHR43046">
    <property type="entry name" value="GDP-MANNOSE MANNOSYL HYDROLASE"/>
    <property type="match status" value="1"/>
</dbReference>
<dbReference type="CDD" id="cd04685">
    <property type="entry name" value="NUDIX_Hydrolase"/>
    <property type="match status" value="1"/>
</dbReference>
<evidence type="ECO:0000313" key="9">
    <source>
        <dbReference type="Proteomes" id="UP000076447"/>
    </source>
</evidence>
<dbReference type="InterPro" id="IPR020476">
    <property type="entry name" value="Nudix_hydrolase"/>
</dbReference>
<dbReference type="GO" id="GO:0016787">
    <property type="term" value="F:hydrolase activity"/>
    <property type="evidence" value="ECO:0007669"/>
    <property type="project" value="UniProtKB-KW"/>
</dbReference>
<dbReference type="SUPFAM" id="SSF55811">
    <property type="entry name" value="Nudix"/>
    <property type="match status" value="1"/>
</dbReference>
<evidence type="ECO:0000256" key="6">
    <source>
        <dbReference type="SAM" id="MobiDB-lite"/>
    </source>
</evidence>
<protein>
    <submittedName>
        <fullName evidence="8">RNA pyrophosphohydrolase</fullName>
    </submittedName>
</protein>
<evidence type="ECO:0000256" key="1">
    <source>
        <dbReference type="ARBA" id="ARBA00001946"/>
    </source>
</evidence>
<name>A0A163RMR3_9CELL</name>
<evidence type="ECO:0000313" key="8">
    <source>
        <dbReference type="EMBL" id="KZM35375.1"/>
    </source>
</evidence>
<dbReference type="RefSeq" id="WP_082848958.1">
    <property type="nucleotide sequence ID" value="NZ_LRIE01000071.1"/>
</dbReference>
<sequence>MTGTPGRVPTGAGAPVAPAPAAPAAPAAPTEEVSPTALGPDWVLGADGMRHRRGARVLLLDDAGRVLLARGHDTDQPERSWWFTVGGGIEPGESDRDAAVREVLEETGLRLDPADLQGPVWTRSAVFDFYRERCRQDEVFYLARITSTQAAVPLTREGWTQIEHDVVDEMHWWALPELREVTIEVFPAGLPDLLEPLLDGWDGRTRHLGEATE</sequence>
<dbReference type="Gene3D" id="3.90.79.10">
    <property type="entry name" value="Nucleoside Triphosphate Pyrophosphohydrolase"/>
    <property type="match status" value="1"/>
</dbReference>
<dbReference type="Pfam" id="PF00293">
    <property type="entry name" value="NUDIX"/>
    <property type="match status" value="1"/>
</dbReference>
<dbReference type="Proteomes" id="UP000076447">
    <property type="component" value="Unassembled WGS sequence"/>
</dbReference>
<dbReference type="STRING" id="43678.OJAG_19800"/>
<gene>
    <name evidence="8" type="primary">rppH_1</name>
    <name evidence="8" type="ORF">OJAG_19800</name>
</gene>
<comment type="cofactor">
    <cofactor evidence="1">
        <name>Mg(2+)</name>
        <dbReference type="ChEBI" id="CHEBI:18420"/>
    </cofactor>
</comment>